<dbReference type="Pfam" id="PF13604">
    <property type="entry name" value="AAA_30"/>
    <property type="match status" value="1"/>
</dbReference>
<evidence type="ECO:0000313" key="7">
    <source>
        <dbReference type="Proteomes" id="UP000326029"/>
    </source>
</evidence>
<gene>
    <name evidence="6" type="ORF">CP977_00805</name>
</gene>
<keyword evidence="4" id="KW-0067">ATP-binding</keyword>
<dbReference type="GeneID" id="95452335"/>
<organism evidence="6 7">
    <name type="scientific">Streptomyces cinereoruber</name>
    <dbReference type="NCBI Taxonomy" id="67260"/>
    <lineage>
        <taxon>Bacteria</taxon>
        <taxon>Bacillati</taxon>
        <taxon>Actinomycetota</taxon>
        <taxon>Actinomycetes</taxon>
        <taxon>Kitasatosporales</taxon>
        <taxon>Streptomycetaceae</taxon>
        <taxon>Streptomyces</taxon>
    </lineage>
</organism>
<dbReference type="Gene3D" id="3.40.50.300">
    <property type="entry name" value="P-loop containing nucleotide triphosphate hydrolases"/>
    <property type="match status" value="2"/>
</dbReference>
<proteinExistence type="predicted"/>
<dbReference type="Pfam" id="PF13087">
    <property type="entry name" value="AAA_12"/>
    <property type="match status" value="1"/>
</dbReference>
<evidence type="ECO:0000256" key="4">
    <source>
        <dbReference type="ARBA" id="ARBA00022840"/>
    </source>
</evidence>
<reference evidence="6 7" key="1">
    <citation type="submission" date="2017-09" db="EMBL/GenBank/DDBJ databases">
        <authorList>
            <person name="Lee N."/>
            <person name="Cho B.-K."/>
        </authorList>
    </citation>
    <scope>NUCLEOTIDE SEQUENCE [LARGE SCALE GENOMIC DNA]</scope>
    <source>
        <strain evidence="6 7">ATCC 19740</strain>
    </source>
</reference>
<dbReference type="InterPro" id="IPR050534">
    <property type="entry name" value="Coronavir_polyprotein_1ab"/>
</dbReference>
<keyword evidence="1" id="KW-0547">Nucleotide-binding</keyword>
<evidence type="ECO:0000259" key="5">
    <source>
        <dbReference type="Pfam" id="PF13087"/>
    </source>
</evidence>
<keyword evidence="7" id="KW-1185">Reference proteome</keyword>
<evidence type="ECO:0000256" key="2">
    <source>
        <dbReference type="ARBA" id="ARBA00022801"/>
    </source>
</evidence>
<name>A0ABX6B6I7_9ACTN</name>
<dbReference type="GO" id="GO:0004386">
    <property type="term" value="F:helicase activity"/>
    <property type="evidence" value="ECO:0007669"/>
    <property type="project" value="UniProtKB-KW"/>
</dbReference>
<dbReference type="InterPro" id="IPR027417">
    <property type="entry name" value="P-loop_NTPase"/>
</dbReference>
<dbReference type="PANTHER" id="PTHR43788">
    <property type="entry name" value="DNA2/NAM7 HELICASE FAMILY MEMBER"/>
    <property type="match status" value="1"/>
</dbReference>
<accession>A0ABX6B6I7</accession>
<keyword evidence="3 6" id="KW-0347">Helicase</keyword>
<dbReference type="EMBL" id="CP023693">
    <property type="protein sequence ID" value="QEV30911.1"/>
    <property type="molecule type" value="Genomic_DNA"/>
</dbReference>
<evidence type="ECO:0000256" key="3">
    <source>
        <dbReference type="ARBA" id="ARBA00022806"/>
    </source>
</evidence>
<sequence length="443" mass="48668">MTPTDQDLSAQADEASRALLESLPTLTHRGIIVQAPPGAGKTTLVTHAADTLTQTSGPCAIVAQTNTQADHLVQRFAHHPHRLTTGRLTGTEYNVPTDLQEHPRVRIATRIEDLERTTDVIVATAMKWATVTGRRWPWAVVDEAYQMRSDMLLHTAGLFDQTLFVGDPGQLAPFSTAETDSYTHLPNDPMASAVSALLTYNPDVPVHHLPVSWRLPPSAAPLISDAFYTRPFHAGSSDNDRTLTFTITGMHTLTDQTIEHAARTGWALLELPPRITHHLDNQAHQTIIDIAERLILRGALTTCEANPQGHLLQPADIAIGTTHRRQAQHIRTLVSRHHPRLHGITVDTANRLQGIERKVTLFLHPLSGRDSASAFHLETGRLCVLTSRHRHACIVVARAGIPELLDAHPSIDPAYPGPGTTSPDGWQAHHTVHKHLAHHTIRA</sequence>
<protein>
    <submittedName>
        <fullName evidence="6">Helicase</fullName>
    </submittedName>
</protein>
<dbReference type="PANTHER" id="PTHR43788:SF8">
    <property type="entry name" value="DNA-BINDING PROTEIN SMUBP-2"/>
    <property type="match status" value="1"/>
</dbReference>
<dbReference type="InterPro" id="IPR041679">
    <property type="entry name" value="DNA2/NAM7-like_C"/>
</dbReference>
<dbReference type="SUPFAM" id="SSF52540">
    <property type="entry name" value="P-loop containing nucleoside triphosphate hydrolases"/>
    <property type="match status" value="1"/>
</dbReference>
<keyword evidence="2" id="KW-0378">Hydrolase</keyword>
<evidence type="ECO:0000256" key="1">
    <source>
        <dbReference type="ARBA" id="ARBA00022741"/>
    </source>
</evidence>
<dbReference type="Proteomes" id="UP000326029">
    <property type="component" value="Chromosome"/>
</dbReference>
<dbReference type="RefSeq" id="WP_152369404.1">
    <property type="nucleotide sequence ID" value="NZ_CP023693.1"/>
</dbReference>
<feature type="domain" description="DNA2/NAM7 helicase-like C-terminal" evidence="5">
    <location>
        <begin position="203"/>
        <end position="398"/>
    </location>
</feature>
<evidence type="ECO:0000313" key="6">
    <source>
        <dbReference type="EMBL" id="QEV30911.1"/>
    </source>
</evidence>